<protein>
    <submittedName>
        <fullName evidence="2">Uncharacterized protein</fullName>
    </submittedName>
</protein>
<feature type="region of interest" description="Disordered" evidence="1">
    <location>
        <begin position="141"/>
        <end position="166"/>
    </location>
</feature>
<dbReference type="EMBL" id="CAUYUE010000003">
    <property type="protein sequence ID" value="CAK0750715.1"/>
    <property type="molecule type" value="Genomic_DNA"/>
</dbReference>
<proteinExistence type="predicted"/>
<organism evidence="2 3">
    <name type="scientific">Coccomyxa viridis</name>
    <dbReference type="NCBI Taxonomy" id="1274662"/>
    <lineage>
        <taxon>Eukaryota</taxon>
        <taxon>Viridiplantae</taxon>
        <taxon>Chlorophyta</taxon>
        <taxon>core chlorophytes</taxon>
        <taxon>Trebouxiophyceae</taxon>
        <taxon>Trebouxiophyceae incertae sedis</taxon>
        <taxon>Coccomyxaceae</taxon>
        <taxon>Coccomyxa</taxon>
    </lineage>
</organism>
<comment type="caution">
    <text evidence="2">The sequence shown here is derived from an EMBL/GenBank/DDBJ whole genome shotgun (WGS) entry which is preliminary data.</text>
</comment>
<sequence length="254" mass="27518">MAPVHKTTWFQQQFPLSLGEMYMEILCTRQSQKSTPAAVALPPSKKRARAHDDVIILTEKRFRKGPGYYTHLADSAPLPVEQMAGNCSQRETNRAPRRSLKVRAKTTQMACSGARQGTAGAKRGRKPKVDITMEDAPLVEHFCGSASPGDSTSSDTLAEQSAKQDNQLLQQPAKAAELRGATPTQPSARQTTPATCLAALLYVAFDSAQVEAPVAEKVMTSPEPTAKESAAMKPVRRSARLAASARVTHCEMQE</sequence>
<dbReference type="Proteomes" id="UP001314263">
    <property type="component" value="Unassembled WGS sequence"/>
</dbReference>
<dbReference type="AlphaFoldDB" id="A0AAV1HW38"/>
<feature type="compositionally biased region" description="Polar residues" evidence="1">
    <location>
        <begin position="148"/>
        <end position="166"/>
    </location>
</feature>
<keyword evidence="3" id="KW-1185">Reference proteome</keyword>
<reference evidence="2 3" key="1">
    <citation type="submission" date="2023-10" db="EMBL/GenBank/DDBJ databases">
        <authorList>
            <person name="Maclean D."/>
            <person name="Macfadyen A."/>
        </authorList>
    </citation>
    <scope>NUCLEOTIDE SEQUENCE [LARGE SCALE GENOMIC DNA]</scope>
</reference>
<evidence type="ECO:0000256" key="1">
    <source>
        <dbReference type="SAM" id="MobiDB-lite"/>
    </source>
</evidence>
<gene>
    <name evidence="2" type="ORF">CVIRNUC_002012</name>
</gene>
<name>A0AAV1HW38_9CHLO</name>
<feature type="region of interest" description="Disordered" evidence="1">
    <location>
        <begin position="87"/>
        <end position="127"/>
    </location>
</feature>
<evidence type="ECO:0000313" key="3">
    <source>
        <dbReference type="Proteomes" id="UP001314263"/>
    </source>
</evidence>
<feature type="compositionally biased region" description="Basic residues" evidence="1">
    <location>
        <begin position="95"/>
        <end position="104"/>
    </location>
</feature>
<evidence type="ECO:0000313" key="2">
    <source>
        <dbReference type="EMBL" id="CAK0750715.1"/>
    </source>
</evidence>
<accession>A0AAV1HW38</accession>